<dbReference type="RefSeq" id="WP_203675634.1">
    <property type="nucleotide sequence ID" value="NZ_BONP01000024.1"/>
</dbReference>
<comment type="caution">
    <text evidence="2">The sequence shown here is derived from an EMBL/GenBank/DDBJ whole genome shotgun (WGS) entry which is preliminary data.</text>
</comment>
<keyword evidence="3" id="KW-1185">Reference proteome</keyword>
<feature type="signal peptide" evidence="1">
    <location>
        <begin position="1"/>
        <end position="25"/>
    </location>
</feature>
<keyword evidence="1" id="KW-0732">Signal</keyword>
<evidence type="ECO:0000313" key="3">
    <source>
        <dbReference type="Proteomes" id="UP000614741"/>
    </source>
</evidence>
<gene>
    <name evidence="2" type="ORF">Cph01nite_31070</name>
</gene>
<proteinExistence type="predicted"/>
<protein>
    <recommendedName>
        <fullName evidence="4">Lipoprotein</fullName>
    </recommendedName>
</protein>
<sequence>MTRPRAGIAAGSALLVMTLAACSPADPFAVLDGLGGAGLAERCADGLPEPEGTVTHVCNDGQGGGTVPIDLEAGDYVLVVLCDGDVRDMTVKLAALTPPVEPAVGECDPQGDPAQAEIGTLDEPTLTEMTMLQHGEGDVAMFVVRR</sequence>
<reference evidence="2 3" key="1">
    <citation type="submission" date="2021-01" db="EMBL/GenBank/DDBJ databases">
        <title>Whole genome shotgun sequence of Cellulomonas phragmiteti NBRC 110785.</title>
        <authorList>
            <person name="Komaki H."/>
            <person name="Tamura T."/>
        </authorList>
    </citation>
    <scope>NUCLEOTIDE SEQUENCE [LARGE SCALE GENOMIC DNA]</scope>
    <source>
        <strain evidence="2 3">NBRC 110785</strain>
    </source>
</reference>
<dbReference type="EMBL" id="BONP01000024">
    <property type="protein sequence ID" value="GIG41345.1"/>
    <property type="molecule type" value="Genomic_DNA"/>
</dbReference>
<evidence type="ECO:0000313" key="2">
    <source>
        <dbReference type="EMBL" id="GIG41345.1"/>
    </source>
</evidence>
<evidence type="ECO:0000256" key="1">
    <source>
        <dbReference type="SAM" id="SignalP"/>
    </source>
</evidence>
<name>A0ABQ4DPS2_9CELL</name>
<accession>A0ABQ4DPS2</accession>
<organism evidence="2 3">
    <name type="scientific">Cellulomonas phragmiteti</name>
    <dbReference type="NCBI Taxonomy" id="478780"/>
    <lineage>
        <taxon>Bacteria</taxon>
        <taxon>Bacillati</taxon>
        <taxon>Actinomycetota</taxon>
        <taxon>Actinomycetes</taxon>
        <taxon>Micrococcales</taxon>
        <taxon>Cellulomonadaceae</taxon>
        <taxon>Cellulomonas</taxon>
    </lineage>
</organism>
<dbReference type="Proteomes" id="UP000614741">
    <property type="component" value="Unassembled WGS sequence"/>
</dbReference>
<evidence type="ECO:0008006" key="4">
    <source>
        <dbReference type="Google" id="ProtNLM"/>
    </source>
</evidence>
<dbReference type="PROSITE" id="PS51257">
    <property type="entry name" value="PROKAR_LIPOPROTEIN"/>
    <property type="match status" value="1"/>
</dbReference>
<feature type="chain" id="PRO_5046455873" description="Lipoprotein" evidence="1">
    <location>
        <begin position="26"/>
        <end position="146"/>
    </location>
</feature>